<organism evidence="1 2">
    <name type="scientific">Petralouisia muris</name>
    <dbReference type="NCBI Taxonomy" id="3032872"/>
    <lineage>
        <taxon>Bacteria</taxon>
        <taxon>Bacillati</taxon>
        <taxon>Bacillota</taxon>
        <taxon>Clostridia</taxon>
        <taxon>Lachnospirales</taxon>
        <taxon>Lachnospiraceae</taxon>
        <taxon>Petralouisia</taxon>
    </lineage>
</organism>
<accession>A0AC61RPH5</accession>
<keyword evidence="2" id="KW-1185">Reference proteome</keyword>
<reference evidence="1" key="1">
    <citation type="submission" date="2019-04" db="EMBL/GenBank/DDBJ databases">
        <title>Microbes associate with the intestines of laboratory mice.</title>
        <authorList>
            <person name="Navarre W."/>
            <person name="Wong E."/>
            <person name="Huang K."/>
            <person name="Tropini C."/>
            <person name="Ng K."/>
            <person name="Yu B."/>
        </authorList>
    </citation>
    <scope>NUCLEOTIDE SEQUENCE</scope>
    <source>
        <strain evidence="1">NM01_1-7b</strain>
    </source>
</reference>
<evidence type="ECO:0000313" key="1">
    <source>
        <dbReference type="EMBL" id="TGY88733.1"/>
    </source>
</evidence>
<name>A0AC61RPH5_9FIRM</name>
<sequence length="113" mass="12941">MLIFTIIMSLTMLGMGLYLGKGGPKEINKCLGYRSKRAMSSQESWEFAQKEAGKIYKIFALVNLLLFSIIFMLIKGKENYNDIFLICAYIEIALLIVPIPVVEIKLKRFLNKK</sequence>
<comment type="caution">
    <text evidence="1">The sequence shown here is derived from an EMBL/GenBank/DDBJ whole genome shotgun (WGS) entry which is preliminary data.</text>
</comment>
<dbReference type="EMBL" id="SRYA01000095">
    <property type="protein sequence ID" value="TGY88733.1"/>
    <property type="molecule type" value="Genomic_DNA"/>
</dbReference>
<protein>
    <submittedName>
        <fullName evidence="1">SdpI family protein</fullName>
    </submittedName>
</protein>
<evidence type="ECO:0000313" key="2">
    <source>
        <dbReference type="Proteomes" id="UP000304953"/>
    </source>
</evidence>
<dbReference type="Proteomes" id="UP000304953">
    <property type="component" value="Unassembled WGS sequence"/>
</dbReference>
<gene>
    <name evidence="1" type="ORF">E5329_25385</name>
</gene>
<proteinExistence type="predicted"/>